<keyword evidence="9" id="KW-0175">Coiled coil</keyword>
<evidence type="ECO:0000256" key="2">
    <source>
        <dbReference type="ARBA" id="ARBA00022618"/>
    </source>
</evidence>
<comment type="function">
    <text evidence="7">Essential cell division protein.</text>
</comment>
<evidence type="ECO:0000256" key="7">
    <source>
        <dbReference type="HAMAP-Rule" id="MF_00910"/>
    </source>
</evidence>
<evidence type="ECO:0000313" key="11">
    <source>
        <dbReference type="EMBL" id="UXC62846.1"/>
    </source>
</evidence>
<feature type="transmembrane region" description="Helical" evidence="7">
    <location>
        <begin position="39"/>
        <end position="57"/>
    </location>
</feature>
<dbReference type="GO" id="GO:0005886">
    <property type="term" value="C:plasma membrane"/>
    <property type="evidence" value="ECO:0007669"/>
    <property type="project" value="UniProtKB-SubCell"/>
</dbReference>
<dbReference type="EMBL" id="CP104396">
    <property type="protein sequence ID" value="UXC62846.1"/>
    <property type="molecule type" value="Genomic_DNA"/>
</dbReference>
<dbReference type="Proteomes" id="UP001058429">
    <property type="component" value="Chromosome"/>
</dbReference>
<dbReference type="GO" id="GO:0043093">
    <property type="term" value="P:FtsZ-dependent cytokinesis"/>
    <property type="evidence" value="ECO:0007669"/>
    <property type="project" value="UniProtKB-UniRule"/>
</dbReference>
<dbReference type="AlphaFoldDB" id="A0A9Q9J3N4"/>
<dbReference type="GeneID" id="75137595"/>
<sequence>MAQPALKEWTETTNPSPVHKINKQPKRLAKKVTLVGKDFIYLAAVVIIAFAVTTSVVKSTVALTNAQHELQTIRKQQTKLQVQNTNAKQEISELSSRSRLSKIAASAGLKLNESSTRNVTK</sequence>
<evidence type="ECO:0000256" key="10">
    <source>
        <dbReference type="SAM" id="MobiDB-lite"/>
    </source>
</evidence>
<evidence type="ECO:0000256" key="9">
    <source>
        <dbReference type="SAM" id="Coils"/>
    </source>
</evidence>
<gene>
    <name evidence="7 11" type="primary">ftsL</name>
    <name evidence="11" type="ORF">N4562_07040</name>
</gene>
<evidence type="ECO:0000256" key="5">
    <source>
        <dbReference type="ARBA" id="ARBA00023136"/>
    </source>
</evidence>
<name>A0A9Q9J3N4_9LACO</name>
<comment type="subcellular location">
    <subcellularLocation>
        <location evidence="7">Cell membrane</location>
        <topology evidence="7">Single-pass type II membrane protein</topology>
    </subcellularLocation>
    <text evidence="7">Localizes to the division septum where it forms a ring structure.</text>
</comment>
<proteinExistence type="inferred from homology"/>
<keyword evidence="5 7" id="KW-0472">Membrane</keyword>
<reference evidence="11" key="1">
    <citation type="submission" date="2022-09" db="EMBL/GenBank/DDBJ databases">
        <title>Complete genome of Ligilactobacillus agilis AM_LB6, isolated from chicken feces.</title>
        <authorList>
            <person name="den Bakker H.C."/>
            <person name="Mann A."/>
        </authorList>
    </citation>
    <scope>NUCLEOTIDE SEQUENCE</scope>
    <source>
        <strain evidence="11">AM_LB6</strain>
    </source>
</reference>
<evidence type="ECO:0000256" key="3">
    <source>
        <dbReference type="ARBA" id="ARBA00022692"/>
    </source>
</evidence>
<protein>
    <recommendedName>
        <fullName evidence="7 8">Cell division protein FtsL</fullName>
    </recommendedName>
</protein>
<evidence type="ECO:0000256" key="1">
    <source>
        <dbReference type="ARBA" id="ARBA00022475"/>
    </source>
</evidence>
<evidence type="ECO:0000256" key="4">
    <source>
        <dbReference type="ARBA" id="ARBA00022989"/>
    </source>
</evidence>
<keyword evidence="6 7" id="KW-0131">Cell cycle</keyword>
<evidence type="ECO:0000313" key="12">
    <source>
        <dbReference type="Proteomes" id="UP001058429"/>
    </source>
</evidence>
<keyword evidence="1 7" id="KW-1003">Cell membrane</keyword>
<keyword evidence="4 7" id="KW-1133">Transmembrane helix</keyword>
<accession>A0A9Q9J3N4</accession>
<dbReference type="HAMAP" id="MF_00910">
    <property type="entry name" value="FtsL"/>
    <property type="match status" value="1"/>
</dbReference>
<dbReference type="NCBIfam" id="TIGR02209">
    <property type="entry name" value="ftsL_broad"/>
    <property type="match status" value="1"/>
</dbReference>
<comment type="similarity">
    <text evidence="7">Belongs to the FtsL family.</text>
</comment>
<keyword evidence="2 7" id="KW-0132">Cell division</keyword>
<evidence type="ECO:0000256" key="8">
    <source>
        <dbReference type="NCBIfam" id="TIGR02209"/>
    </source>
</evidence>
<evidence type="ECO:0000256" key="6">
    <source>
        <dbReference type="ARBA" id="ARBA00023306"/>
    </source>
</evidence>
<keyword evidence="3 7" id="KW-0812">Transmembrane</keyword>
<dbReference type="GO" id="GO:0032153">
    <property type="term" value="C:cell division site"/>
    <property type="evidence" value="ECO:0007669"/>
    <property type="project" value="UniProtKB-UniRule"/>
</dbReference>
<feature type="region of interest" description="Disordered" evidence="10">
    <location>
        <begin position="1"/>
        <end position="25"/>
    </location>
</feature>
<dbReference type="RefSeq" id="WP_234403088.1">
    <property type="nucleotide sequence ID" value="NZ_CABMJQ010000016.1"/>
</dbReference>
<organism evidence="11 12">
    <name type="scientific">Ligilactobacillus agilis</name>
    <dbReference type="NCBI Taxonomy" id="1601"/>
    <lineage>
        <taxon>Bacteria</taxon>
        <taxon>Bacillati</taxon>
        <taxon>Bacillota</taxon>
        <taxon>Bacilli</taxon>
        <taxon>Lactobacillales</taxon>
        <taxon>Lactobacillaceae</taxon>
        <taxon>Ligilactobacillus</taxon>
    </lineage>
</organism>
<feature type="coiled-coil region" evidence="9">
    <location>
        <begin position="63"/>
        <end position="97"/>
    </location>
</feature>
<dbReference type="InterPro" id="IPR011922">
    <property type="entry name" value="Cell_div_FtsL"/>
</dbReference>